<organism evidence="2 3">
    <name type="scientific">Hyalella azteca</name>
    <name type="common">Amphipod</name>
    <dbReference type="NCBI Taxonomy" id="294128"/>
    <lineage>
        <taxon>Eukaryota</taxon>
        <taxon>Metazoa</taxon>
        <taxon>Ecdysozoa</taxon>
        <taxon>Arthropoda</taxon>
        <taxon>Crustacea</taxon>
        <taxon>Multicrustacea</taxon>
        <taxon>Malacostraca</taxon>
        <taxon>Eumalacostraca</taxon>
        <taxon>Peracarida</taxon>
        <taxon>Amphipoda</taxon>
        <taxon>Senticaudata</taxon>
        <taxon>Talitrida</taxon>
        <taxon>Talitroidea</taxon>
        <taxon>Hyalellidae</taxon>
        <taxon>Hyalella</taxon>
    </lineage>
</organism>
<dbReference type="RefSeq" id="XP_018023932.1">
    <property type="nucleotide sequence ID" value="XM_018168443.1"/>
</dbReference>
<evidence type="ECO:0000313" key="3">
    <source>
        <dbReference type="RefSeq" id="XP_018023932.1"/>
    </source>
</evidence>
<dbReference type="OMA" id="FISHRIV"/>
<dbReference type="Pfam" id="PF00078">
    <property type="entry name" value="RVT_1"/>
    <property type="match status" value="1"/>
</dbReference>
<proteinExistence type="predicted"/>
<dbReference type="PRINTS" id="PR01345">
    <property type="entry name" value="CERVTRCPTASE"/>
</dbReference>
<feature type="domain" description="Reverse transcriptase" evidence="1">
    <location>
        <begin position="1"/>
        <end position="169"/>
    </location>
</feature>
<dbReference type="InterPro" id="IPR000477">
    <property type="entry name" value="RT_dom"/>
</dbReference>
<keyword evidence="2" id="KW-1185">Reference proteome</keyword>
<dbReference type="PROSITE" id="PS50878">
    <property type="entry name" value="RT_POL"/>
    <property type="match status" value="1"/>
</dbReference>
<name>A0A8B7PEA3_HYAAZ</name>
<dbReference type="PANTHER" id="PTHR33332">
    <property type="entry name" value="REVERSE TRANSCRIPTASE DOMAIN-CONTAINING PROTEIN"/>
    <property type="match status" value="1"/>
</dbReference>
<reference evidence="3" key="1">
    <citation type="submission" date="2025-08" db="UniProtKB">
        <authorList>
            <consortium name="RefSeq"/>
        </authorList>
    </citation>
    <scope>IDENTIFICATION</scope>
    <source>
        <tissue evidence="3">Whole organism</tissue>
    </source>
</reference>
<dbReference type="AlphaFoldDB" id="A0A8B7PEA3"/>
<gene>
    <name evidence="3" type="primary">LOC108679730</name>
</gene>
<sequence length="367" mass="42707">MDYQKAFDSVPHRRLLAKISALGIRGKVLEWMRDFLSGRKQTVVVNGNRSEEADVCSGVPQCSVLGPILFVMYINDLPQQVKTNVRMFADDTKLFARTDTREGTVCLQEDLDRLQDWSDKWLLKFHPEKCSVIKLGVQKSEGKYFMRKGQEQQLELRESGVERDLGVMMDSGLVFKEHVAYCTAKANKVVGIIRRSFDHLTEHTFVQLYKSLVRPLLEYGHCVWQPYHKTLCSDIEDVQRRATKLLGSLRDKPYPERLRLLKLPCLEHRRLRGDMIEVYKYLHGYYSVQHPTFIKATTTRLRGHSMKLYKSKYRLNVRGNFISHRIVDSWNGLPDSVVSATSVNSFKNLLDHHWRDLPSLYKPECQN</sequence>
<evidence type="ECO:0000313" key="2">
    <source>
        <dbReference type="Proteomes" id="UP000694843"/>
    </source>
</evidence>
<dbReference type="InterPro" id="IPR043502">
    <property type="entry name" value="DNA/RNA_pol_sf"/>
</dbReference>
<dbReference type="SUPFAM" id="SSF56672">
    <property type="entry name" value="DNA/RNA polymerases"/>
    <property type="match status" value="1"/>
</dbReference>
<dbReference type="GO" id="GO:0071897">
    <property type="term" value="P:DNA biosynthetic process"/>
    <property type="evidence" value="ECO:0007669"/>
    <property type="project" value="UniProtKB-ARBA"/>
</dbReference>
<accession>A0A8B7PEA3</accession>
<dbReference type="GeneID" id="108679730"/>
<dbReference type="Proteomes" id="UP000694843">
    <property type="component" value="Unplaced"/>
</dbReference>
<dbReference type="KEGG" id="hazt:108679730"/>
<protein>
    <submittedName>
        <fullName evidence="3">Uncharacterized protein LOC108679730</fullName>
    </submittedName>
</protein>
<evidence type="ECO:0000259" key="1">
    <source>
        <dbReference type="PROSITE" id="PS50878"/>
    </source>
</evidence>
<dbReference type="OrthoDB" id="6380294at2759"/>